<dbReference type="SUPFAM" id="SSF53790">
    <property type="entry name" value="Tetrapyrrole methylase"/>
    <property type="match status" value="1"/>
</dbReference>
<comment type="caution">
    <text evidence="7">The sequence shown here is derived from an EMBL/GenBank/DDBJ whole genome shotgun (WGS) entry which is preliminary data.</text>
</comment>
<gene>
    <name evidence="7" type="primary">cobJ</name>
    <name evidence="7" type="ORF">MRX98_05110</name>
</gene>
<reference evidence="7" key="1">
    <citation type="submission" date="2022-04" db="EMBL/GenBank/DDBJ databases">
        <title>Desulfatitalea alkaliphila sp. nov., a novel anaerobic sulfate-reducing bacterium isolated from terrestrial mud volcano, Taman Peninsula, Russia.</title>
        <authorList>
            <person name="Khomyakova M.A."/>
            <person name="Merkel A.Y."/>
            <person name="Slobodkin A.I."/>
        </authorList>
    </citation>
    <scope>NUCLEOTIDE SEQUENCE</scope>
    <source>
        <strain evidence="7">M08but</strain>
    </source>
</reference>
<dbReference type="NCBIfam" id="TIGR01466">
    <property type="entry name" value="cobJ_cbiH"/>
    <property type="match status" value="1"/>
</dbReference>
<dbReference type="Pfam" id="PF00590">
    <property type="entry name" value="TP_methylase"/>
    <property type="match status" value="1"/>
</dbReference>
<keyword evidence="4 7" id="KW-0808">Transferase</keyword>
<evidence type="ECO:0000256" key="4">
    <source>
        <dbReference type="ARBA" id="ARBA00022679"/>
    </source>
</evidence>
<dbReference type="PANTHER" id="PTHR47036:SF1">
    <property type="entry name" value="COBALT-FACTOR III C(17)-METHYLTRANSFERASE-RELATED"/>
    <property type="match status" value="1"/>
</dbReference>
<protein>
    <submittedName>
        <fullName evidence="7">Precorrin-3B C(17)-methyltransferase</fullName>
        <ecNumber evidence="7">2.1.1.131</ecNumber>
    </submittedName>
</protein>
<organism evidence="7 8">
    <name type="scientific">Desulfatitalea alkaliphila</name>
    <dbReference type="NCBI Taxonomy" id="2929485"/>
    <lineage>
        <taxon>Bacteria</taxon>
        <taxon>Pseudomonadati</taxon>
        <taxon>Thermodesulfobacteriota</taxon>
        <taxon>Desulfobacteria</taxon>
        <taxon>Desulfobacterales</taxon>
        <taxon>Desulfosarcinaceae</taxon>
        <taxon>Desulfatitalea</taxon>
    </lineage>
</organism>
<dbReference type="InterPro" id="IPR051810">
    <property type="entry name" value="Precorrin_MeTrfase"/>
</dbReference>
<dbReference type="RefSeq" id="WP_246903934.1">
    <property type="nucleotide sequence ID" value="NZ_JALJRB010000004.1"/>
</dbReference>
<keyword evidence="3 7" id="KW-0489">Methyltransferase</keyword>
<dbReference type="Gene3D" id="3.30.950.10">
    <property type="entry name" value="Methyltransferase, Cobalt-precorrin-4 Transmethylase, Domain 2"/>
    <property type="match status" value="1"/>
</dbReference>
<dbReference type="Gene3D" id="3.40.1010.10">
    <property type="entry name" value="Cobalt-precorrin-4 Transmethylase, Domain 1"/>
    <property type="match status" value="1"/>
</dbReference>
<evidence type="ECO:0000259" key="6">
    <source>
        <dbReference type="Pfam" id="PF00590"/>
    </source>
</evidence>
<keyword evidence="2" id="KW-0169">Cobalamin biosynthesis</keyword>
<feature type="domain" description="Tetrapyrrole methylase" evidence="6">
    <location>
        <begin position="4"/>
        <end position="196"/>
    </location>
</feature>
<dbReference type="Proteomes" id="UP001165427">
    <property type="component" value="Unassembled WGS sequence"/>
</dbReference>
<dbReference type="GO" id="GO:0009236">
    <property type="term" value="P:cobalamin biosynthetic process"/>
    <property type="evidence" value="ECO:0007669"/>
    <property type="project" value="UniProtKB-KW"/>
</dbReference>
<evidence type="ECO:0000313" key="7">
    <source>
        <dbReference type="EMBL" id="MCJ8499944.1"/>
    </source>
</evidence>
<dbReference type="InterPro" id="IPR014776">
    <property type="entry name" value="4pyrrole_Mease_sub2"/>
</dbReference>
<evidence type="ECO:0000256" key="5">
    <source>
        <dbReference type="ARBA" id="ARBA00022691"/>
    </source>
</evidence>
<evidence type="ECO:0000256" key="1">
    <source>
        <dbReference type="ARBA" id="ARBA00004953"/>
    </source>
</evidence>
<dbReference type="EC" id="2.1.1.131" evidence="7"/>
<keyword evidence="8" id="KW-1185">Reference proteome</keyword>
<keyword evidence="5" id="KW-0949">S-adenosyl-L-methionine</keyword>
<dbReference type="InterPro" id="IPR006363">
    <property type="entry name" value="Cbl_synth_CobJ/CibH_dom"/>
</dbReference>
<dbReference type="InterPro" id="IPR035996">
    <property type="entry name" value="4pyrrol_Methylase_sf"/>
</dbReference>
<dbReference type="PANTHER" id="PTHR47036">
    <property type="entry name" value="COBALT-FACTOR III C(17)-METHYLTRANSFERASE-RELATED"/>
    <property type="match status" value="1"/>
</dbReference>
<dbReference type="AlphaFoldDB" id="A0AA41R0V9"/>
<evidence type="ECO:0000313" key="8">
    <source>
        <dbReference type="Proteomes" id="UP001165427"/>
    </source>
</evidence>
<name>A0AA41R0V9_9BACT</name>
<comment type="pathway">
    <text evidence="1">Cofactor biosynthesis; adenosylcobalamin biosynthesis.</text>
</comment>
<evidence type="ECO:0000256" key="3">
    <source>
        <dbReference type="ARBA" id="ARBA00022603"/>
    </source>
</evidence>
<dbReference type="InterPro" id="IPR014777">
    <property type="entry name" value="4pyrrole_Mease_sub1"/>
</dbReference>
<dbReference type="CDD" id="cd11646">
    <property type="entry name" value="Precorrin_3B_C17_MT"/>
    <property type="match status" value="1"/>
</dbReference>
<dbReference type="GO" id="GO:0030789">
    <property type="term" value="F:precorrin-3B C17-methyltransferase activity"/>
    <property type="evidence" value="ECO:0007669"/>
    <property type="project" value="UniProtKB-EC"/>
</dbReference>
<accession>A0AA41R0V9</accession>
<dbReference type="EMBL" id="JALJRB010000004">
    <property type="protein sequence ID" value="MCJ8499944.1"/>
    <property type="molecule type" value="Genomic_DNA"/>
</dbReference>
<evidence type="ECO:0000256" key="2">
    <source>
        <dbReference type="ARBA" id="ARBA00022573"/>
    </source>
</evidence>
<sequence>MDRTRRAEQVIARSTVVVGYHRYLELIADLTDGKKIIGSGMTREVVRCRAAIERALQGEEVSLVSSGDPGVYGMAGLTIELAAEIAPELSIEFVPGVSAANAAAGRLGAPLMLDYAVISLSDLLVPWEMIQRRLEAVAAADMVTALYNPRSKKRVQQLETAVAIFRRHRPESTPVGIGTAVGTPDETICLSNLGRLLAEEVNMRSIVIVGNSQTRIDRQWLVTPRGYRL</sequence>
<proteinExistence type="predicted"/>
<dbReference type="GO" id="GO:0032259">
    <property type="term" value="P:methylation"/>
    <property type="evidence" value="ECO:0007669"/>
    <property type="project" value="UniProtKB-KW"/>
</dbReference>
<dbReference type="InterPro" id="IPR000878">
    <property type="entry name" value="4pyrrol_Mease"/>
</dbReference>